<evidence type="ECO:0000313" key="2">
    <source>
        <dbReference type="EMBL" id="JAD16526.1"/>
    </source>
</evidence>
<proteinExistence type="predicted"/>
<name>A0A0A8XRQ3_ARUDO</name>
<feature type="region of interest" description="Disordered" evidence="1">
    <location>
        <begin position="1"/>
        <end position="68"/>
    </location>
</feature>
<dbReference type="EMBL" id="GBRH01281369">
    <property type="protein sequence ID" value="JAD16526.1"/>
    <property type="molecule type" value="Transcribed_RNA"/>
</dbReference>
<reference evidence="2" key="1">
    <citation type="submission" date="2014-09" db="EMBL/GenBank/DDBJ databases">
        <authorList>
            <person name="Magalhaes I.L.F."/>
            <person name="Oliveira U."/>
            <person name="Santos F.R."/>
            <person name="Vidigal T.H.D.A."/>
            <person name="Brescovit A.D."/>
            <person name="Santos A.J."/>
        </authorList>
    </citation>
    <scope>NUCLEOTIDE SEQUENCE</scope>
    <source>
        <tissue evidence="2">Shoot tissue taken approximately 20 cm above the soil surface</tissue>
    </source>
</reference>
<dbReference type="AlphaFoldDB" id="A0A0A8XRQ3"/>
<evidence type="ECO:0000256" key="1">
    <source>
        <dbReference type="SAM" id="MobiDB-lite"/>
    </source>
</evidence>
<reference evidence="2" key="2">
    <citation type="journal article" date="2015" name="Data Brief">
        <title>Shoot transcriptome of the giant reed, Arundo donax.</title>
        <authorList>
            <person name="Barrero R.A."/>
            <person name="Guerrero F.D."/>
            <person name="Moolhuijzen P."/>
            <person name="Goolsby J.A."/>
            <person name="Tidwell J."/>
            <person name="Bellgard S.E."/>
            <person name="Bellgard M.I."/>
        </authorList>
    </citation>
    <scope>NUCLEOTIDE SEQUENCE</scope>
    <source>
        <tissue evidence="2">Shoot tissue taken approximately 20 cm above the soil surface</tissue>
    </source>
</reference>
<sequence>MSRIRRTPAYNEPTPKKPMSICAPAAPARVPAKRADGSQARRGGSRGHGGKPATVPISGSHGREVPVW</sequence>
<accession>A0A0A8XRQ3</accession>
<protein>
    <submittedName>
        <fullName evidence="2">Uncharacterized protein</fullName>
    </submittedName>
</protein>
<organism evidence="2">
    <name type="scientific">Arundo donax</name>
    <name type="common">Giant reed</name>
    <name type="synonym">Donax arundinaceus</name>
    <dbReference type="NCBI Taxonomy" id="35708"/>
    <lineage>
        <taxon>Eukaryota</taxon>
        <taxon>Viridiplantae</taxon>
        <taxon>Streptophyta</taxon>
        <taxon>Embryophyta</taxon>
        <taxon>Tracheophyta</taxon>
        <taxon>Spermatophyta</taxon>
        <taxon>Magnoliopsida</taxon>
        <taxon>Liliopsida</taxon>
        <taxon>Poales</taxon>
        <taxon>Poaceae</taxon>
        <taxon>PACMAD clade</taxon>
        <taxon>Arundinoideae</taxon>
        <taxon>Arundineae</taxon>
        <taxon>Arundo</taxon>
    </lineage>
</organism>